<dbReference type="CDD" id="cd05904">
    <property type="entry name" value="4CL"/>
    <property type="match status" value="1"/>
</dbReference>
<dbReference type="InterPro" id="IPR020845">
    <property type="entry name" value="AMP-binding_CS"/>
</dbReference>
<gene>
    <name evidence="7" type="ORF">SAMN02787144_1007251</name>
</gene>
<evidence type="ECO:0000313" key="7">
    <source>
        <dbReference type="EMBL" id="SFX89346.1"/>
    </source>
</evidence>
<dbReference type="EMBL" id="FPJO01000007">
    <property type="protein sequence ID" value="SFX89346.1"/>
    <property type="molecule type" value="Genomic_DNA"/>
</dbReference>
<proteinExistence type="inferred from homology"/>
<dbReference type="AlphaFoldDB" id="A0A1K2ASB1"/>
<dbReference type="OrthoDB" id="9803968at2"/>
<dbReference type="FunFam" id="3.30.300.30:FF:000007">
    <property type="entry name" value="4-coumarate--CoA ligase 2"/>
    <property type="match status" value="1"/>
</dbReference>
<dbReference type="Gene3D" id="3.30.300.30">
    <property type="match status" value="1"/>
</dbReference>
<evidence type="ECO:0000256" key="3">
    <source>
        <dbReference type="ARBA" id="ARBA00022741"/>
    </source>
</evidence>
<dbReference type="InterPro" id="IPR025110">
    <property type="entry name" value="AMP-bd_C"/>
</dbReference>
<dbReference type="InterPro" id="IPR000873">
    <property type="entry name" value="AMP-dep_synth/lig_dom"/>
</dbReference>
<protein>
    <submittedName>
        <fullName evidence="7">Acyl-CoA synthetase (AMP-forming)/AMP-acid ligase II</fullName>
    </submittedName>
</protein>
<comment type="similarity">
    <text evidence="1">Belongs to the ATP-dependent AMP-binding enzyme family.</text>
</comment>
<keyword evidence="2 7" id="KW-0436">Ligase</keyword>
<dbReference type="GO" id="GO:0005524">
    <property type="term" value="F:ATP binding"/>
    <property type="evidence" value="ECO:0007669"/>
    <property type="project" value="UniProtKB-KW"/>
</dbReference>
<evidence type="ECO:0000259" key="5">
    <source>
        <dbReference type="Pfam" id="PF00501"/>
    </source>
</evidence>
<dbReference type="InterPro" id="IPR045851">
    <property type="entry name" value="AMP-bd_C_sf"/>
</dbReference>
<name>A0A1K2ASB1_STRAR</name>
<feature type="domain" description="AMP-binding enzyme C-terminal" evidence="6">
    <location>
        <begin position="441"/>
        <end position="516"/>
    </location>
</feature>
<organism evidence="7 8">
    <name type="scientific">Streptomyces atratus</name>
    <dbReference type="NCBI Taxonomy" id="1893"/>
    <lineage>
        <taxon>Bacteria</taxon>
        <taxon>Bacillati</taxon>
        <taxon>Actinomycetota</taxon>
        <taxon>Actinomycetes</taxon>
        <taxon>Kitasatosporales</taxon>
        <taxon>Streptomycetaceae</taxon>
        <taxon>Streptomyces</taxon>
    </lineage>
</organism>
<dbReference type="PANTHER" id="PTHR24096">
    <property type="entry name" value="LONG-CHAIN-FATTY-ACID--COA LIGASE"/>
    <property type="match status" value="1"/>
</dbReference>
<dbReference type="Pfam" id="PF13193">
    <property type="entry name" value="AMP-binding_C"/>
    <property type="match status" value="1"/>
</dbReference>
<sequence>MAHVFHSDHPVVPALDIPIHDAVLGQATTAYGDTVALIDGTDDSSTLTYRQLDTFHRRIAAALAGAGVRKGDVLALHSPNTIAYPAVFHGATRAGATVTTVHPLATAEEIAKQLRDSSARWIVTVSPLLDTARRAAGLAGGIEQIFVCDRAEGHTSVLDMLATTAPEPRITIDPGEDIAALPYSSGTTGTPKGVMLTHRSMGTNLEQFRPFVPMGPGDRILAVLPFFHIYGLTALMNAPLRMGATVVVLPRFDLGQFLATIEKYRITGLYVAPPIVLALAKHPSVDRHDLSSLEYVVSSAAPLDASLAAACSQRLGLPLVRQAYGMTELSPGTHVVPLAAENPPPGSVGRLLPSTEMRIASLGDDTEDAPAGTDGEILIRGPQVMKGYLGRPEATADMIDADGWLHTGDIGHVDADGWLFVVDRVKELIKYKGYQVAPADLEALLLTHPSVADAAVIGVYDDEGNEIPKACVVRQPSAPDLTADDVMAYVAERVAPYKKIRQVEFIDAVPRATSGKILRRELRDREKSRRANEGHGSGG</sequence>
<dbReference type="GO" id="GO:0016405">
    <property type="term" value="F:CoA-ligase activity"/>
    <property type="evidence" value="ECO:0007669"/>
    <property type="project" value="TreeGrafter"/>
</dbReference>
<dbReference type="Pfam" id="PF00501">
    <property type="entry name" value="AMP-binding"/>
    <property type="match status" value="1"/>
</dbReference>
<dbReference type="FunFam" id="3.40.50.12780:FF:000003">
    <property type="entry name" value="Long-chain-fatty-acid--CoA ligase FadD"/>
    <property type="match status" value="1"/>
</dbReference>
<dbReference type="Gene3D" id="3.40.50.12780">
    <property type="entry name" value="N-terminal domain of ligase-like"/>
    <property type="match status" value="1"/>
</dbReference>
<dbReference type="SUPFAM" id="SSF56801">
    <property type="entry name" value="Acetyl-CoA synthetase-like"/>
    <property type="match status" value="1"/>
</dbReference>
<evidence type="ECO:0000256" key="1">
    <source>
        <dbReference type="ARBA" id="ARBA00006432"/>
    </source>
</evidence>
<reference evidence="7 8" key="1">
    <citation type="submission" date="2016-11" db="EMBL/GenBank/DDBJ databases">
        <authorList>
            <person name="Jaros S."/>
            <person name="Januszkiewicz K."/>
            <person name="Wedrychowicz H."/>
        </authorList>
    </citation>
    <scope>NUCLEOTIDE SEQUENCE [LARGE SCALE GENOMIC DNA]</scope>
    <source>
        <strain evidence="7 8">OK807</strain>
    </source>
</reference>
<evidence type="ECO:0000313" key="8">
    <source>
        <dbReference type="Proteomes" id="UP000181909"/>
    </source>
</evidence>
<keyword evidence="4" id="KW-0067">ATP-binding</keyword>
<dbReference type="PROSITE" id="PS00455">
    <property type="entry name" value="AMP_BINDING"/>
    <property type="match status" value="1"/>
</dbReference>
<keyword evidence="3" id="KW-0547">Nucleotide-binding</keyword>
<dbReference type="Proteomes" id="UP000181909">
    <property type="component" value="Unassembled WGS sequence"/>
</dbReference>
<dbReference type="PANTHER" id="PTHR24096:SF149">
    <property type="entry name" value="AMP-BINDING DOMAIN-CONTAINING PROTEIN-RELATED"/>
    <property type="match status" value="1"/>
</dbReference>
<evidence type="ECO:0000256" key="4">
    <source>
        <dbReference type="ARBA" id="ARBA00022840"/>
    </source>
</evidence>
<evidence type="ECO:0000259" key="6">
    <source>
        <dbReference type="Pfam" id="PF13193"/>
    </source>
</evidence>
<dbReference type="RefSeq" id="WP_072485731.1">
    <property type="nucleotide sequence ID" value="NZ_CP108276.1"/>
</dbReference>
<accession>A0A1K2ASB1</accession>
<evidence type="ECO:0000256" key="2">
    <source>
        <dbReference type="ARBA" id="ARBA00022598"/>
    </source>
</evidence>
<dbReference type="STRING" id="1893.SAMN02787144_1007251"/>
<dbReference type="InterPro" id="IPR042099">
    <property type="entry name" value="ANL_N_sf"/>
</dbReference>
<feature type="domain" description="AMP-dependent synthetase/ligase" evidence="5">
    <location>
        <begin position="29"/>
        <end position="389"/>
    </location>
</feature>